<protein>
    <submittedName>
        <fullName evidence="1">Uncharacterized protein</fullName>
    </submittedName>
</protein>
<evidence type="ECO:0000313" key="2">
    <source>
        <dbReference type="Proteomes" id="UP001215712"/>
    </source>
</evidence>
<name>A0AAD6HBF1_9EURO</name>
<organism evidence="1 2">
    <name type="scientific">Penicillium malachiteum</name>
    <dbReference type="NCBI Taxonomy" id="1324776"/>
    <lineage>
        <taxon>Eukaryota</taxon>
        <taxon>Fungi</taxon>
        <taxon>Dikarya</taxon>
        <taxon>Ascomycota</taxon>
        <taxon>Pezizomycotina</taxon>
        <taxon>Eurotiomycetes</taxon>
        <taxon>Eurotiomycetidae</taxon>
        <taxon>Eurotiales</taxon>
        <taxon>Aspergillaceae</taxon>
        <taxon>Penicillium</taxon>
    </lineage>
</organism>
<sequence length="446" mass="49307">MSQSTTSVDLKRKGSSLQDNSWLQLFGTGISRDFKKSKSTSHATYLKHHITESGEVVEIITDDVDFAPYDYDGQIRRCQQRIQEGFARETYEMKIQTLKAQKAAVQGLKAQYRGRSWEVIQRIGSLQIIAAHLEERGDPLGELPNVYAIIWAYENGQLQWDDNATYWCQGRMIAGPSPFSWDDFRSLNTQENRGHGGFWVEGIFPLAPSQKAMIWMSPAHTEMGIPEVPMIIRLDASIGAHEINRQDHTGKPFPMFISRFQDDTGSDFMTIRQNDMHELMGNDIQISPAPMAHLMGYSTIALADGRISVVMIISLEVNMQGTDEQGNFAYMHPSWTTVPCGVFDRVGPGAEPMAPGGSSRLAGPFLRSMFYVGSAPGIPYHHLYAGSERQALLDLLPTAPEGSAGPPRFRVPPVGANWAPNPATGFYAPSASMGERGIVPPNARGA</sequence>
<comment type="caution">
    <text evidence="1">The sequence shown here is derived from an EMBL/GenBank/DDBJ whole genome shotgun (WGS) entry which is preliminary data.</text>
</comment>
<keyword evidence="2" id="KW-1185">Reference proteome</keyword>
<proteinExistence type="predicted"/>
<accession>A0AAD6HBF1</accession>
<reference evidence="1" key="1">
    <citation type="journal article" date="2023" name="IMA Fungus">
        <title>Comparative genomic study of the Penicillium genus elucidates a diverse pangenome and 15 lateral gene transfer events.</title>
        <authorList>
            <person name="Petersen C."/>
            <person name="Sorensen T."/>
            <person name="Nielsen M.R."/>
            <person name="Sondergaard T.E."/>
            <person name="Sorensen J.L."/>
            <person name="Fitzpatrick D.A."/>
            <person name="Frisvad J.C."/>
            <person name="Nielsen K.L."/>
        </authorList>
    </citation>
    <scope>NUCLEOTIDE SEQUENCE</scope>
    <source>
        <strain evidence="1">IBT 17514</strain>
    </source>
</reference>
<reference evidence="1" key="2">
    <citation type="submission" date="2023-01" db="EMBL/GenBank/DDBJ databases">
        <authorList>
            <person name="Petersen C."/>
        </authorList>
    </citation>
    <scope>NUCLEOTIDE SEQUENCE</scope>
    <source>
        <strain evidence="1">IBT 17514</strain>
    </source>
</reference>
<gene>
    <name evidence="1" type="ORF">N7493_011075</name>
</gene>
<dbReference type="Proteomes" id="UP001215712">
    <property type="component" value="Unassembled WGS sequence"/>
</dbReference>
<dbReference type="EMBL" id="JAQJAN010000020">
    <property type="protein sequence ID" value="KAJ5703937.1"/>
    <property type="molecule type" value="Genomic_DNA"/>
</dbReference>
<dbReference type="AlphaFoldDB" id="A0AAD6HBF1"/>
<evidence type="ECO:0000313" key="1">
    <source>
        <dbReference type="EMBL" id="KAJ5703937.1"/>
    </source>
</evidence>